<accession>A0A397PIG6</accession>
<feature type="transmembrane region" description="Helical" evidence="1">
    <location>
        <begin position="64"/>
        <end position="85"/>
    </location>
</feature>
<dbReference type="RefSeq" id="WP_119062045.1">
    <property type="nucleotide sequence ID" value="NZ_QXDF01000002.1"/>
</dbReference>
<proteinExistence type="predicted"/>
<evidence type="ECO:0000256" key="1">
    <source>
        <dbReference type="SAM" id="Phobius"/>
    </source>
</evidence>
<keyword evidence="1" id="KW-0812">Transmembrane</keyword>
<dbReference type="OrthoDB" id="118399at2"/>
<sequence length="156" mass="16703">MDGLLTAFSQSDIATYLRFSRWAYAAVNTSHVLGIALLVGAVMPLDLRLLGAWRHIPHQDLARVLVPVAATGLLLAMLTGTLLFSVRANEYAAVPVLWLKAMLILAGIASAIAAHARYGAWLDHATRPQLIRTAAISMACWMGALISGRLIAFSGP</sequence>
<organism evidence="2 3">
    <name type="scientific">Dichotomicrobium thermohalophilum</name>
    <dbReference type="NCBI Taxonomy" id="933063"/>
    <lineage>
        <taxon>Bacteria</taxon>
        <taxon>Pseudomonadati</taxon>
        <taxon>Pseudomonadota</taxon>
        <taxon>Alphaproteobacteria</taxon>
        <taxon>Hyphomicrobiales</taxon>
        <taxon>Hyphomicrobiaceae</taxon>
        <taxon>Dichotomicrobium</taxon>
    </lineage>
</organism>
<feature type="transmembrane region" description="Helical" evidence="1">
    <location>
        <begin position="97"/>
        <end position="118"/>
    </location>
</feature>
<keyword evidence="1" id="KW-1133">Transmembrane helix</keyword>
<reference evidence="2 3" key="1">
    <citation type="submission" date="2018-08" db="EMBL/GenBank/DDBJ databases">
        <title>Genomic Encyclopedia of Archaeal and Bacterial Type Strains, Phase II (KMG-II): from individual species to whole genera.</title>
        <authorList>
            <person name="Goeker M."/>
        </authorList>
    </citation>
    <scope>NUCLEOTIDE SEQUENCE [LARGE SCALE GENOMIC DNA]</scope>
    <source>
        <strain evidence="2 3">DSM 5002</strain>
    </source>
</reference>
<comment type="caution">
    <text evidence="2">The sequence shown here is derived from an EMBL/GenBank/DDBJ whole genome shotgun (WGS) entry which is preliminary data.</text>
</comment>
<gene>
    <name evidence="2" type="ORF">BXY53_2242</name>
</gene>
<feature type="transmembrane region" description="Helical" evidence="1">
    <location>
        <begin position="130"/>
        <end position="152"/>
    </location>
</feature>
<dbReference type="EMBL" id="QXDF01000002">
    <property type="protein sequence ID" value="RIA47679.1"/>
    <property type="molecule type" value="Genomic_DNA"/>
</dbReference>
<evidence type="ECO:0000313" key="2">
    <source>
        <dbReference type="EMBL" id="RIA47679.1"/>
    </source>
</evidence>
<evidence type="ECO:0000313" key="3">
    <source>
        <dbReference type="Proteomes" id="UP000266273"/>
    </source>
</evidence>
<name>A0A397PIG6_9HYPH</name>
<feature type="transmembrane region" description="Helical" evidence="1">
    <location>
        <begin position="22"/>
        <end position="43"/>
    </location>
</feature>
<dbReference type="AlphaFoldDB" id="A0A397PIG6"/>
<protein>
    <submittedName>
        <fullName evidence="2">Uncharacterized protein</fullName>
    </submittedName>
</protein>
<keyword evidence="3" id="KW-1185">Reference proteome</keyword>
<dbReference type="Proteomes" id="UP000266273">
    <property type="component" value="Unassembled WGS sequence"/>
</dbReference>
<keyword evidence="1" id="KW-0472">Membrane</keyword>